<dbReference type="AlphaFoldDB" id="A0A1R4J978"/>
<proteinExistence type="predicted"/>
<protein>
    <submittedName>
        <fullName evidence="1">Uncharacterized protein</fullName>
    </submittedName>
</protein>
<keyword evidence="2" id="KW-1185">Reference proteome</keyword>
<gene>
    <name evidence="1" type="ORF">FM104_06140</name>
</gene>
<name>A0A1R4J978_9MICO</name>
<reference evidence="1 2" key="1">
    <citation type="submission" date="2017-02" db="EMBL/GenBank/DDBJ databases">
        <authorList>
            <person name="Peterson S.W."/>
        </authorList>
    </citation>
    <scope>NUCLEOTIDE SEQUENCE [LARGE SCALE GENOMIC DNA]</scope>
    <source>
        <strain evidence="1 2">B Mb 05.01</strain>
    </source>
</reference>
<dbReference type="EMBL" id="FUKO01000019">
    <property type="protein sequence ID" value="SJN28628.1"/>
    <property type="molecule type" value="Genomic_DNA"/>
</dbReference>
<evidence type="ECO:0000313" key="2">
    <source>
        <dbReference type="Proteomes" id="UP000196320"/>
    </source>
</evidence>
<evidence type="ECO:0000313" key="1">
    <source>
        <dbReference type="EMBL" id="SJN28628.1"/>
    </source>
</evidence>
<accession>A0A1R4J978</accession>
<organism evidence="1 2">
    <name type="scientific">Microbacterium esteraromaticum</name>
    <dbReference type="NCBI Taxonomy" id="57043"/>
    <lineage>
        <taxon>Bacteria</taxon>
        <taxon>Bacillati</taxon>
        <taxon>Actinomycetota</taxon>
        <taxon>Actinomycetes</taxon>
        <taxon>Micrococcales</taxon>
        <taxon>Microbacteriaceae</taxon>
        <taxon>Microbacterium</taxon>
    </lineage>
</organism>
<sequence>MILRLCAACPMSFRRATLDHERSFRGQFRGVSDPTSPGHKLEGC</sequence>
<dbReference type="Proteomes" id="UP000196320">
    <property type="component" value="Unassembled WGS sequence"/>
</dbReference>